<dbReference type="RefSeq" id="WP_229488772.1">
    <property type="nucleotide sequence ID" value="NZ_FPBO01000001.1"/>
</dbReference>
<dbReference type="EMBL" id="FPBO01000001">
    <property type="protein sequence ID" value="SFU31663.1"/>
    <property type="molecule type" value="Genomic_DNA"/>
</dbReference>
<dbReference type="Proteomes" id="UP000199391">
    <property type="component" value="Unassembled WGS sequence"/>
</dbReference>
<proteinExistence type="predicted"/>
<dbReference type="AlphaFoldDB" id="A0A1I7F633"/>
<dbReference type="NCBIfam" id="TIGR00278">
    <property type="entry name" value="membrane protein insertion efficiency factor YidD"/>
    <property type="match status" value="1"/>
</dbReference>
<reference evidence="2" key="1">
    <citation type="submission" date="2016-10" db="EMBL/GenBank/DDBJ databases">
        <authorList>
            <person name="Varghese N."/>
            <person name="Submissions S."/>
        </authorList>
    </citation>
    <scope>NUCLEOTIDE SEQUENCE [LARGE SCALE GENOMIC DNA]</scope>
    <source>
        <strain evidence="2">CGMCC 1.11014</strain>
    </source>
</reference>
<dbReference type="InterPro" id="IPR002696">
    <property type="entry name" value="Membr_insert_effic_factor_YidD"/>
</dbReference>
<dbReference type="STRING" id="1035707.SAMN05216552_1001403"/>
<dbReference type="Pfam" id="PF01809">
    <property type="entry name" value="YidD"/>
    <property type="match status" value="1"/>
</dbReference>
<gene>
    <name evidence="1" type="ORF">SAMN05216552_1001403</name>
</gene>
<protein>
    <submittedName>
        <fullName evidence="1">Haemolytic domain-containing protein</fullName>
    </submittedName>
</protein>
<evidence type="ECO:0000313" key="1">
    <source>
        <dbReference type="EMBL" id="SFU31663.1"/>
    </source>
</evidence>
<name>A0A1I7F633_9BURK</name>
<sequence>MPTFQTALRGAALWAIRAYQRYLSPYKGFSCAFRTHTGRDSCSAYGHRVIARHGVWRGLALLDRRLCACGLTHRLHAQPAPQSRHGAFRHQAGFCDAPCDLPCDGPCDLPGGGKRAVGGAGECACDVLSNCGCDIFDKWREKRRRRRRDGK</sequence>
<evidence type="ECO:0000313" key="2">
    <source>
        <dbReference type="Proteomes" id="UP000199391"/>
    </source>
</evidence>
<keyword evidence="2" id="KW-1185">Reference proteome</keyword>
<accession>A0A1I7F633</accession>
<organism evidence="1 2">
    <name type="scientific">Pseudoduganella namucuonensis</name>
    <dbReference type="NCBI Taxonomy" id="1035707"/>
    <lineage>
        <taxon>Bacteria</taxon>
        <taxon>Pseudomonadati</taxon>
        <taxon>Pseudomonadota</taxon>
        <taxon>Betaproteobacteria</taxon>
        <taxon>Burkholderiales</taxon>
        <taxon>Oxalobacteraceae</taxon>
        <taxon>Telluria group</taxon>
        <taxon>Pseudoduganella</taxon>
    </lineage>
</organism>
<dbReference type="SMART" id="SM01234">
    <property type="entry name" value="Haemolytic"/>
    <property type="match status" value="1"/>
</dbReference>